<accession>A0AAW1LUD2</accession>
<reference evidence="1 2" key="1">
    <citation type="journal article" date="2024" name="BMC Genomics">
        <title>De novo assembly and annotation of Popillia japonica's genome with initial clues to its potential as an invasive pest.</title>
        <authorList>
            <person name="Cucini C."/>
            <person name="Boschi S."/>
            <person name="Funari R."/>
            <person name="Cardaioli E."/>
            <person name="Iannotti N."/>
            <person name="Marturano G."/>
            <person name="Paoli F."/>
            <person name="Bruttini M."/>
            <person name="Carapelli A."/>
            <person name="Frati F."/>
            <person name="Nardi F."/>
        </authorList>
    </citation>
    <scope>NUCLEOTIDE SEQUENCE [LARGE SCALE GENOMIC DNA]</scope>
    <source>
        <strain evidence="1">DMR45628</strain>
    </source>
</reference>
<dbReference type="EMBL" id="JASPKY010000082">
    <property type="protein sequence ID" value="KAK9738786.1"/>
    <property type="molecule type" value="Genomic_DNA"/>
</dbReference>
<protein>
    <submittedName>
        <fullName evidence="1">Uncharacterized protein</fullName>
    </submittedName>
</protein>
<dbReference type="Proteomes" id="UP001458880">
    <property type="component" value="Unassembled WGS sequence"/>
</dbReference>
<comment type="caution">
    <text evidence="1">The sequence shown here is derived from an EMBL/GenBank/DDBJ whole genome shotgun (WGS) entry which is preliminary data.</text>
</comment>
<evidence type="ECO:0000313" key="1">
    <source>
        <dbReference type="EMBL" id="KAK9738786.1"/>
    </source>
</evidence>
<organism evidence="1 2">
    <name type="scientific">Popillia japonica</name>
    <name type="common">Japanese beetle</name>
    <dbReference type="NCBI Taxonomy" id="7064"/>
    <lineage>
        <taxon>Eukaryota</taxon>
        <taxon>Metazoa</taxon>
        <taxon>Ecdysozoa</taxon>
        <taxon>Arthropoda</taxon>
        <taxon>Hexapoda</taxon>
        <taxon>Insecta</taxon>
        <taxon>Pterygota</taxon>
        <taxon>Neoptera</taxon>
        <taxon>Endopterygota</taxon>
        <taxon>Coleoptera</taxon>
        <taxon>Polyphaga</taxon>
        <taxon>Scarabaeiformia</taxon>
        <taxon>Scarabaeidae</taxon>
        <taxon>Rutelinae</taxon>
        <taxon>Popillia</taxon>
    </lineage>
</organism>
<dbReference type="AlphaFoldDB" id="A0AAW1LUD2"/>
<name>A0AAW1LUD2_POPJA</name>
<proteinExistence type="predicted"/>
<gene>
    <name evidence="1" type="ORF">QE152_g9541</name>
</gene>
<sequence>MQQLFKEGTRITPTTNTCIDNVFTNYTGHITAQILHSNLSDHTAQQVCWRTYPSNLSDHTAQQVCWRTYPKRGIKFSYRRVINERTIETFKEALQSMDWQDANLSDHTAQQVCWRTYPKRGIKFSYRRVINERTIETIKFSYRRVINERTIETFKEALQSMDWQDVYTYDVNVAYECFIDTLKTLFWLCFPLRRFALNSTDQLKITGQSPFYRQYLSY</sequence>
<evidence type="ECO:0000313" key="2">
    <source>
        <dbReference type="Proteomes" id="UP001458880"/>
    </source>
</evidence>
<keyword evidence="2" id="KW-1185">Reference proteome</keyword>